<protein>
    <submittedName>
        <fullName evidence="2">Uncharacterized protein</fullName>
    </submittedName>
</protein>
<keyword evidence="1" id="KW-0472">Membrane</keyword>
<feature type="transmembrane region" description="Helical" evidence="1">
    <location>
        <begin position="27"/>
        <end position="48"/>
    </location>
</feature>
<organism evidence="2">
    <name type="scientific">Octopus bimaculoides</name>
    <name type="common">California two-spotted octopus</name>
    <dbReference type="NCBI Taxonomy" id="37653"/>
    <lineage>
        <taxon>Eukaryota</taxon>
        <taxon>Metazoa</taxon>
        <taxon>Spiralia</taxon>
        <taxon>Lophotrochozoa</taxon>
        <taxon>Mollusca</taxon>
        <taxon>Cephalopoda</taxon>
        <taxon>Coleoidea</taxon>
        <taxon>Octopodiformes</taxon>
        <taxon>Octopoda</taxon>
        <taxon>Incirrata</taxon>
        <taxon>Octopodidae</taxon>
        <taxon>Octopus</taxon>
    </lineage>
</organism>
<dbReference type="AlphaFoldDB" id="A0A0L8HBW1"/>
<accession>A0A0L8HBW1</accession>
<keyword evidence="1" id="KW-1133">Transmembrane helix</keyword>
<evidence type="ECO:0000313" key="2">
    <source>
        <dbReference type="EMBL" id="KOF86564.1"/>
    </source>
</evidence>
<reference evidence="2" key="1">
    <citation type="submission" date="2015-07" db="EMBL/GenBank/DDBJ databases">
        <title>MeaNS - Measles Nucleotide Surveillance Program.</title>
        <authorList>
            <person name="Tran T."/>
            <person name="Druce J."/>
        </authorList>
    </citation>
    <scope>NUCLEOTIDE SEQUENCE</scope>
    <source>
        <strain evidence="2">UCB-OBI-ISO-001</strain>
        <tissue evidence="2">Gonad</tissue>
    </source>
</reference>
<dbReference type="EMBL" id="KQ418609">
    <property type="protein sequence ID" value="KOF86564.1"/>
    <property type="molecule type" value="Genomic_DNA"/>
</dbReference>
<sequence>MLKTFCKTLPLEEIHSFESCSPHSFRIFHTSSFNVFLSFFVCLFKSLFVQQQYFTNKT</sequence>
<keyword evidence="1" id="KW-0812">Transmembrane</keyword>
<proteinExistence type="predicted"/>
<name>A0A0L8HBW1_OCTBM</name>
<gene>
    <name evidence="2" type="ORF">OCBIM_22018339mg</name>
</gene>
<evidence type="ECO:0000256" key="1">
    <source>
        <dbReference type="SAM" id="Phobius"/>
    </source>
</evidence>